<dbReference type="SUPFAM" id="SSF53474">
    <property type="entry name" value="alpha/beta-Hydrolases"/>
    <property type="match status" value="1"/>
</dbReference>
<accession>D6U7S7</accession>
<evidence type="ECO:0000313" key="3">
    <source>
        <dbReference type="Proteomes" id="UP000004508"/>
    </source>
</evidence>
<sequence length="288" mass="32020">MPVEPLKNGLVACDEITLHYVEWGKEGTPIICLHGLTANAYCFQAFADAFSSNHRVIAYDLRGRGDSDKPPTGYSVPIHAQDLAAFIDALQLEQPIIIGHSLGALIALYFAAHYPDKLSKLVLIDAGAPLPWSGQDDMPTWLNAAIARLGVTLPSYQDYLARLQQAPYLAPYWNQYIDLYFEHDVRIEQDGSVISKAFAHGILEEGLNYPQAQPEAQWEQIQAPTLLLRAGQGLFGENDQLLSQEDAERIHHTIANCAYRDLPNLNHYTVIFGVDPAPAREIQSFIEP</sequence>
<proteinExistence type="predicted"/>
<organism evidence="2 3">
    <name type="scientific">Ktedonobacter racemifer DSM 44963</name>
    <dbReference type="NCBI Taxonomy" id="485913"/>
    <lineage>
        <taxon>Bacteria</taxon>
        <taxon>Bacillati</taxon>
        <taxon>Chloroflexota</taxon>
        <taxon>Ktedonobacteria</taxon>
        <taxon>Ktedonobacterales</taxon>
        <taxon>Ktedonobacteraceae</taxon>
        <taxon>Ktedonobacter</taxon>
    </lineage>
</organism>
<evidence type="ECO:0000259" key="1">
    <source>
        <dbReference type="Pfam" id="PF00561"/>
    </source>
</evidence>
<dbReference type="STRING" id="485913.Krac_0467"/>
<dbReference type="InterPro" id="IPR000073">
    <property type="entry name" value="AB_hydrolase_1"/>
</dbReference>
<dbReference type="PANTHER" id="PTHR43798:SF33">
    <property type="entry name" value="HYDROLASE, PUTATIVE (AFU_ORTHOLOGUE AFUA_2G14860)-RELATED"/>
    <property type="match status" value="1"/>
</dbReference>
<keyword evidence="3" id="KW-1185">Reference proteome</keyword>
<dbReference type="OrthoDB" id="9773293at2"/>
<dbReference type="InterPro" id="IPR029058">
    <property type="entry name" value="AB_hydrolase_fold"/>
</dbReference>
<dbReference type="GO" id="GO:0016787">
    <property type="term" value="F:hydrolase activity"/>
    <property type="evidence" value="ECO:0007669"/>
    <property type="project" value="UniProtKB-KW"/>
</dbReference>
<evidence type="ECO:0000313" key="2">
    <source>
        <dbReference type="EMBL" id="EFH79938.1"/>
    </source>
</evidence>
<dbReference type="Gene3D" id="3.40.50.1820">
    <property type="entry name" value="alpha/beta hydrolase"/>
    <property type="match status" value="1"/>
</dbReference>
<dbReference type="PRINTS" id="PR00111">
    <property type="entry name" value="ABHYDROLASE"/>
</dbReference>
<gene>
    <name evidence="2" type="ORF">Krac_0467</name>
</gene>
<keyword evidence="2" id="KW-0378">Hydrolase</keyword>
<dbReference type="eggNOG" id="COG0596">
    <property type="taxonomic scope" value="Bacteria"/>
</dbReference>
<dbReference type="RefSeq" id="WP_007922158.1">
    <property type="nucleotide sequence ID" value="NZ_ADVG01000005.1"/>
</dbReference>
<dbReference type="Proteomes" id="UP000004508">
    <property type="component" value="Unassembled WGS sequence"/>
</dbReference>
<dbReference type="InParanoid" id="D6U7S7"/>
<dbReference type="PANTHER" id="PTHR43798">
    <property type="entry name" value="MONOACYLGLYCEROL LIPASE"/>
    <property type="match status" value="1"/>
</dbReference>
<protein>
    <submittedName>
        <fullName evidence="2">Alpha/beta hydrolase fold protein</fullName>
    </submittedName>
</protein>
<feature type="domain" description="AB hydrolase-1" evidence="1">
    <location>
        <begin position="29"/>
        <end position="272"/>
    </location>
</feature>
<reference evidence="2 3" key="1">
    <citation type="journal article" date="2011" name="Stand. Genomic Sci.">
        <title>Non-contiguous finished genome sequence and contextual data of the filamentous soil bacterium Ktedonobacter racemifer type strain (SOSP1-21).</title>
        <authorList>
            <person name="Chang Y.J."/>
            <person name="Land M."/>
            <person name="Hauser L."/>
            <person name="Chertkov O."/>
            <person name="Del Rio T.G."/>
            <person name="Nolan M."/>
            <person name="Copeland A."/>
            <person name="Tice H."/>
            <person name="Cheng J.F."/>
            <person name="Lucas S."/>
            <person name="Han C."/>
            <person name="Goodwin L."/>
            <person name="Pitluck S."/>
            <person name="Ivanova N."/>
            <person name="Ovchinikova G."/>
            <person name="Pati A."/>
            <person name="Chen A."/>
            <person name="Palaniappan K."/>
            <person name="Mavromatis K."/>
            <person name="Liolios K."/>
            <person name="Brettin T."/>
            <person name="Fiebig A."/>
            <person name="Rohde M."/>
            <person name="Abt B."/>
            <person name="Goker M."/>
            <person name="Detter J.C."/>
            <person name="Woyke T."/>
            <person name="Bristow J."/>
            <person name="Eisen J.A."/>
            <person name="Markowitz V."/>
            <person name="Hugenholtz P."/>
            <person name="Kyrpides N.C."/>
            <person name="Klenk H.P."/>
            <person name="Lapidus A."/>
        </authorList>
    </citation>
    <scope>NUCLEOTIDE SEQUENCE [LARGE SCALE GENOMIC DNA]</scope>
    <source>
        <strain evidence="3">DSM 44963</strain>
    </source>
</reference>
<dbReference type="InterPro" id="IPR050266">
    <property type="entry name" value="AB_hydrolase_sf"/>
</dbReference>
<dbReference type="AlphaFoldDB" id="D6U7S7"/>
<dbReference type="GO" id="GO:0016020">
    <property type="term" value="C:membrane"/>
    <property type="evidence" value="ECO:0007669"/>
    <property type="project" value="TreeGrafter"/>
</dbReference>
<name>D6U7S7_KTERA</name>
<dbReference type="EMBL" id="ADVG01000005">
    <property type="protein sequence ID" value="EFH79938.1"/>
    <property type="molecule type" value="Genomic_DNA"/>
</dbReference>
<comment type="caution">
    <text evidence="2">The sequence shown here is derived from an EMBL/GenBank/DDBJ whole genome shotgun (WGS) entry which is preliminary data.</text>
</comment>
<dbReference type="Pfam" id="PF00561">
    <property type="entry name" value="Abhydrolase_1"/>
    <property type="match status" value="1"/>
</dbReference>